<proteinExistence type="predicted"/>
<evidence type="ECO:0000256" key="6">
    <source>
        <dbReference type="ARBA" id="ARBA00023242"/>
    </source>
</evidence>
<dbReference type="SMART" id="SM00355">
    <property type="entry name" value="ZnF_C2H2"/>
    <property type="match status" value="4"/>
</dbReference>
<feature type="domain" description="C2H2-type" evidence="8">
    <location>
        <begin position="77"/>
        <end position="105"/>
    </location>
</feature>
<gene>
    <name evidence="9" type="ORF">BOKJ2_LOCUS11816</name>
</gene>
<accession>A0A811LFH3</accession>
<comment type="caution">
    <text evidence="9">The sequence shown here is derived from an EMBL/GenBank/DDBJ whole genome shotgun (WGS) entry which is preliminary data.</text>
</comment>
<name>A0A811LFH3_9BILA</name>
<dbReference type="EMBL" id="CAJFDH010000005">
    <property type="protein sequence ID" value="CAD5225915.1"/>
    <property type="molecule type" value="Genomic_DNA"/>
</dbReference>
<sequence length="350" mass="40788">MSNRKPRIIKGRKVRGKQGEIVQKLPEPIPDVDDELNKNFIVQAGVAVKAPESVIVRLPIEREVQLVPEESTVMECYPCPFCSKLFLTQNGLEKHGMELHKDRMPEIMILIQRIRKIWEYFNQTPGARAKALEAKKEAEKPMEEAEEEPEDMCRRCGMTHDSDKAETSNSHRKLHDGNDRFRTKIQQKYGQMYSSELVCDQCDVIFMTKTMLNHHFLMSHQDSKPEVMKCDICWENYDTKELENHMEIEHNINSYLLRFGSTTLEQNEQYSHCNQCTECGAVYGNLRKVHDHIHHYHSIKPPFDGQLVHDHEIRLSCTITDDTTESVAICCSQRIQASQIRSHLKMFHHK</sequence>
<feature type="domain" description="C2H2-type" evidence="8">
    <location>
        <begin position="197"/>
        <end position="225"/>
    </location>
</feature>
<keyword evidence="3" id="KW-0677">Repeat</keyword>
<dbReference type="Proteomes" id="UP000783686">
    <property type="component" value="Unassembled WGS sequence"/>
</dbReference>
<keyword evidence="6" id="KW-0539">Nucleus</keyword>
<comment type="subcellular location">
    <subcellularLocation>
        <location evidence="1">Nucleus</location>
    </subcellularLocation>
</comment>
<evidence type="ECO:0000256" key="2">
    <source>
        <dbReference type="ARBA" id="ARBA00022723"/>
    </source>
</evidence>
<keyword evidence="2" id="KW-0479">Metal-binding</keyword>
<evidence type="ECO:0000256" key="5">
    <source>
        <dbReference type="ARBA" id="ARBA00022833"/>
    </source>
</evidence>
<evidence type="ECO:0000256" key="7">
    <source>
        <dbReference type="PROSITE-ProRule" id="PRU00042"/>
    </source>
</evidence>
<evidence type="ECO:0000256" key="3">
    <source>
        <dbReference type="ARBA" id="ARBA00022737"/>
    </source>
</evidence>
<dbReference type="InterPro" id="IPR050888">
    <property type="entry name" value="ZnF_C2H2-type_TF"/>
</dbReference>
<dbReference type="GO" id="GO:0005634">
    <property type="term" value="C:nucleus"/>
    <property type="evidence" value="ECO:0007669"/>
    <property type="project" value="UniProtKB-SubCell"/>
</dbReference>
<dbReference type="PROSITE" id="PS50157">
    <property type="entry name" value="ZINC_FINGER_C2H2_2"/>
    <property type="match status" value="2"/>
</dbReference>
<evidence type="ECO:0000259" key="8">
    <source>
        <dbReference type="PROSITE" id="PS50157"/>
    </source>
</evidence>
<evidence type="ECO:0000256" key="4">
    <source>
        <dbReference type="ARBA" id="ARBA00022771"/>
    </source>
</evidence>
<dbReference type="GO" id="GO:0008270">
    <property type="term" value="F:zinc ion binding"/>
    <property type="evidence" value="ECO:0007669"/>
    <property type="project" value="UniProtKB-KW"/>
</dbReference>
<dbReference type="Gene3D" id="3.30.160.60">
    <property type="entry name" value="Classic Zinc Finger"/>
    <property type="match status" value="1"/>
</dbReference>
<evidence type="ECO:0000313" key="9">
    <source>
        <dbReference type="EMBL" id="CAD5225915.1"/>
    </source>
</evidence>
<keyword evidence="10" id="KW-1185">Reference proteome</keyword>
<dbReference type="OrthoDB" id="1405595at2759"/>
<dbReference type="AlphaFoldDB" id="A0A811LFH3"/>
<dbReference type="EMBL" id="CAJFCW020000005">
    <property type="protein sequence ID" value="CAG9121472.1"/>
    <property type="molecule type" value="Genomic_DNA"/>
</dbReference>
<keyword evidence="5" id="KW-0862">Zinc</keyword>
<dbReference type="PANTHER" id="PTHR24406">
    <property type="entry name" value="TRANSCRIPTIONAL REPRESSOR CTCFL-RELATED"/>
    <property type="match status" value="1"/>
</dbReference>
<dbReference type="Proteomes" id="UP000614601">
    <property type="component" value="Unassembled WGS sequence"/>
</dbReference>
<reference evidence="9" key="1">
    <citation type="submission" date="2020-09" db="EMBL/GenBank/DDBJ databases">
        <authorList>
            <person name="Kikuchi T."/>
        </authorList>
    </citation>
    <scope>NUCLEOTIDE SEQUENCE</scope>
    <source>
        <strain evidence="9">SH1</strain>
    </source>
</reference>
<organism evidence="9 10">
    <name type="scientific">Bursaphelenchus okinawaensis</name>
    <dbReference type="NCBI Taxonomy" id="465554"/>
    <lineage>
        <taxon>Eukaryota</taxon>
        <taxon>Metazoa</taxon>
        <taxon>Ecdysozoa</taxon>
        <taxon>Nematoda</taxon>
        <taxon>Chromadorea</taxon>
        <taxon>Rhabditida</taxon>
        <taxon>Tylenchina</taxon>
        <taxon>Tylenchomorpha</taxon>
        <taxon>Aphelenchoidea</taxon>
        <taxon>Aphelenchoididae</taxon>
        <taxon>Bursaphelenchus</taxon>
    </lineage>
</organism>
<evidence type="ECO:0000256" key="1">
    <source>
        <dbReference type="ARBA" id="ARBA00004123"/>
    </source>
</evidence>
<evidence type="ECO:0000313" key="10">
    <source>
        <dbReference type="Proteomes" id="UP000614601"/>
    </source>
</evidence>
<dbReference type="PROSITE" id="PS00028">
    <property type="entry name" value="ZINC_FINGER_C2H2_1"/>
    <property type="match status" value="3"/>
</dbReference>
<protein>
    <recommendedName>
        <fullName evidence="8">C2H2-type domain-containing protein</fullName>
    </recommendedName>
</protein>
<dbReference type="InterPro" id="IPR013087">
    <property type="entry name" value="Znf_C2H2_type"/>
</dbReference>
<keyword evidence="4 7" id="KW-0863">Zinc-finger</keyword>